<dbReference type="Gene3D" id="3.20.20.70">
    <property type="entry name" value="Aldolase class I"/>
    <property type="match status" value="1"/>
</dbReference>
<evidence type="ECO:0000256" key="4">
    <source>
        <dbReference type="ARBA" id="ARBA00022723"/>
    </source>
</evidence>
<organism evidence="10 11">
    <name type="scientific">Methanoculleus chikugoensis</name>
    <dbReference type="NCBI Taxonomy" id="118126"/>
    <lineage>
        <taxon>Archaea</taxon>
        <taxon>Methanobacteriati</taxon>
        <taxon>Methanobacteriota</taxon>
        <taxon>Stenosarchaea group</taxon>
        <taxon>Methanomicrobia</taxon>
        <taxon>Methanomicrobiales</taxon>
        <taxon>Methanomicrobiaceae</taxon>
        <taxon>Methanoculleus</taxon>
    </lineage>
</organism>
<feature type="binding site" evidence="8">
    <location>
        <position position="143"/>
    </location>
    <ligand>
        <name>(3R)-3-methyl-D-ornithine</name>
        <dbReference type="ChEBI" id="CHEBI:64642"/>
    </ligand>
</feature>
<keyword evidence="3 7" id="KW-0949">S-adenosyl-L-methionine</keyword>
<dbReference type="GO" id="GO:0051539">
    <property type="term" value="F:4 iron, 4 sulfur cluster binding"/>
    <property type="evidence" value="ECO:0007669"/>
    <property type="project" value="UniProtKB-KW"/>
</dbReference>
<feature type="binding site" evidence="8">
    <location>
        <position position="295"/>
    </location>
    <ligand>
        <name>(3R)-3-methyl-D-ornithine</name>
        <dbReference type="ChEBI" id="CHEBI:64642"/>
    </ligand>
</feature>
<dbReference type="InterPro" id="IPR034405">
    <property type="entry name" value="F420"/>
</dbReference>
<evidence type="ECO:0000256" key="7">
    <source>
        <dbReference type="PIRSR" id="PIRSR004762-1"/>
    </source>
</evidence>
<keyword evidence="4" id="KW-0479">Metal-binding</keyword>
<dbReference type="SFLD" id="SFLDG01064">
    <property type="entry name" value="F420__menaquinone_cofactor_bio"/>
    <property type="match status" value="1"/>
</dbReference>
<evidence type="ECO:0000256" key="2">
    <source>
        <dbReference type="ARBA" id="ARBA00022679"/>
    </source>
</evidence>
<dbReference type="GO" id="GO:0046872">
    <property type="term" value="F:metal ion binding"/>
    <property type="evidence" value="ECO:0007669"/>
    <property type="project" value="UniProtKB-KW"/>
</dbReference>
<keyword evidence="1 7" id="KW-0004">4Fe-4S</keyword>
<evidence type="ECO:0000313" key="11">
    <source>
        <dbReference type="Proteomes" id="UP000184671"/>
    </source>
</evidence>
<keyword evidence="6 7" id="KW-0411">Iron-sulfur</keyword>
<reference evidence="10 11" key="1">
    <citation type="submission" date="2016-08" db="EMBL/GenBank/DDBJ databases">
        <authorList>
            <person name="Seilhamer J.J."/>
        </authorList>
    </citation>
    <scope>NUCLEOTIDE SEQUENCE [LARGE SCALE GENOMIC DNA]</scope>
    <source>
        <strain evidence="10">L21-II-0</strain>
    </source>
</reference>
<evidence type="ECO:0000313" key="10">
    <source>
        <dbReference type="EMBL" id="SCL74781.1"/>
    </source>
</evidence>
<dbReference type="PIRSF" id="PIRSF004762">
    <property type="entry name" value="CHP00423"/>
    <property type="match status" value="1"/>
</dbReference>
<evidence type="ECO:0000256" key="1">
    <source>
        <dbReference type="ARBA" id="ARBA00022485"/>
    </source>
</evidence>
<dbReference type="OrthoDB" id="8186at2157"/>
<dbReference type="PANTHER" id="PTHR43076">
    <property type="entry name" value="FO SYNTHASE (COFH)"/>
    <property type="match status" value="1"/>
</dbReference>
<dbReference type="PROSITE" id="PS51918">
    <property type="entry name" value="RADICAL_SAM"/>
    <property type="match status" value="1"/>
</dbReference>
<evidence type="ECO:0000256" key="5">
    <source>
        <dbReference type="ARBA" id="ARBA00023004"/>
    </source>
</evidence>
<dbReference type="Pfam" id="PF19288">
    <property type="entry name" value="CofH_C"/>
    <property type="match status" value="1"/>
</dbReference>
<dbReference type="NCBIfam" id="TIGR03551">
    <property type="entry name" value="F420_cofH"/>
    <property type="match status" value="1"/>
</dbReference>
<comment type="cofactor">
    <cofactor evidence="7">
        <name>[4Fe-4S] cluster</name>
        <dbReference type="ChEBI" id="CHEBI:49883"/>
    </cofactor>
    <text evidence="7">Binds 1 [4Fe-4S] cluster. The cluster is coordinated with 3 cysteines and an exchangeable S-adenosyl-L-methionine.</text>
</comment>
<evidence type="ECO:0000256" key="6">
    <source>
        <dbReference type="ARBA" id="ARBA00023014"/>
    </source>
</evidence>
<feature type="binding site" evidence="7">
    <location>
        <position position="74"/>
    </location>
    <ligand>
        <name>[4Fe-4S] cluster</name>
        <dbReference type="ChEBI" id="CHEBI:49883"/>
        <note>4Fe-4S-S-AdoMet</note>
    </ligand>
</feature>
<keyword evidence="5 7" id="KW-0408">Iron</keyword>
<dbReference type="NCBIfam" id="TIGR00423">
    <property type="entry name" value="CofH family radical SAM protein"/>
    <property type="match status" value="1"/>
</dbReference>
<dbReference type="InterPro" id="IPR045567">
    <property type="entry name" value="CofH/MnqC-like_C"/>
</dbReference>
<evidence type="ECO:0000259" key="9">
    <source>
        <dbReference type="PROSITE" id="PS51918"/>
    </source>
</evidence>
<dbReference type="Proteomes" id="UP000184671">
    <property type="component" value="Unassembled WGS sequence"/>
</dbReference>
<proteinExistence type="predicted"/>
<dbReference type="InterPro" id="IPR007197">
    <property type="entry name" value="rSAM"/>
</dbReference>
<dbReference type="Pfam" id="PF04055">
    <property type="entry name" value="Radical_SAM"/>
    <property type="match status" value="1"/>
</dbReference>
<dbReference type="STRING" id="118126.L21_0664"/>
<dbReference type="AlphaFoldDB" id="A0A1M4MIM5"/>
<dbReference type="InterPro" id="IPR019940">
    <property type="entry name" value="CofH_family"/>
</dbReference>
<keyword evidence="2" id="KW-0808">Transferase</keyword>
<feature type="binding site" evidence="8">
    <location>
        <position position="73"/>
    </location>
    <ligand>
        <name>S-adenosyl-L-methionine</name>
        <dbReference type="ChEBI" id="CHEBI:59789"/>
    </ligand>
</feature>
<name>A0A1M4MIM5_9EURY</name>
<gene>
    <name evidence="10" type="ORF">L21_0664</name>
</gene>
<dbReference type="GO" id="GO:0016765">
    <property type="term" value="F:transferase activity, transferring alkyl or aryl (other than methyl) groups"/>
    <property type="evidence" value="ECO:0007669"/>
    <property type="project" value="InterPro"/>
</dbReference>
<evidence type="ECO:0000256" key="3">
    <source>
        <dbReference type="ARBA" id="ARBA00022691"/>
    </source>
</evidence>
<feature type="binding site" evidence="7">
    <location>
        <position position="67"/>
    </location>
    <ligand>
        <name>[4Fe-4S] cluster</name>
        <dbReference type="ChEBI" id="CHEBI:49883"/>
        <note>4Fe-4S-S-AdoMet</note>
    </ligand>
</feature>
<dbReference type="EMBL" id="FMID01000017">
    <property type="protein sequence ID" value="SCL74781.1"/>
    <property type="molecule type" value="Genomic_DNA"/>
</dbReference>
<dbReference type="InterPro" id="IPR013785">
    <property type="entry name" value="Aldolase_TIM"/>
</dbReference>
<feature type="binding site" evidence="8">
    <location>
        <position position="179"/>
    </location>
    <ligand>
        <name>S-adenosyl-L-methionine</name>
        <dbReference type="ChEBI" id="CHEBI:59789"/>
    </ligand>
</feature>
<dbReference type="GO" id="GO:0044689">
    <property type="term" value="F:7,8-didemethyl-8-hydroxy-5-deazariboflavin synthase activity"/>
    <property type="evidence" value="ECO:0007669"/>
    <property type="project" value="TreeGrafter"/>
</dbReference>
<evidence type="ECO:0000256" key="8">
    <source>
        <dbReference type="PIRSR" id="PIRSR004762-2"/>
    </source>
</evidence>
<dbReference type="SFLD" id="SFLDG01388">
    <property type="entry name" value="7_8-didemethyl-8-hydroxy-5-dea"/>
    <property type="match status" value="1"/>
</dbReference>
<dbReference type="SFLD" id="SFLDG01389">
    <property type="entry name" value="menaquinone_synthsis_involved"/>
    <property type="match status" value="1"/>
</dbReference>
<dbReference type="InterPro" id="IPR020050">
    <property type="entry name" value="FO_synthase_su2"/>
</dbReference>
<dbReference type="PANTHER" id="PTHR43076:SF1">
    <property type="entry name" value="LIPOYL SYNTHASE 2"/>
    <property type="match status" value="1"/>
</dbReference>
<feature type="domain" description="Radical SAM core" evidence="9">
    <location>
        <begin position="53"/>
        <end position="287"/>
    </location>
</feature>
<accession>A0A1M4MIM5</accession>
<feature type="binding site" evidence="7">
    <location>
        <position position="71"/>
    </location>
    <ligand>
        <name>[4Fe-4S] cluster</name>
        <dbReference type="ChEBI" id="CHEBI:49883"/>
        <note>4Fe-4S-S-AdoMet</note>
    </ligand>
</feature>
<dbReference type="RefSeq" id="WP_074369069.1">
    <property type="nucleotide sequence ID" value="NZ_FMID01000017.1"/>
</dbReference>
<dbReference type="SUPFAM" id="SSF102114">
    <property type="entry name" value="Radical SAM enzymes"/>
    <property type="match status" value="1"/>
</dbReference>
<sequence>MPNSLHTLLDDTLAGHRLTEEEAVRLLSTRDRDVWAIAAAADELRERKVGDTVTYVRNQNIHVTNICKNLCGFCGFGRRADDPEAFYDGMDAIREKARTAAARNVTEICLLSGVHPDYTLDSYVDLISCVREEAPGTDIHTASPDEIAWAAKQSGVSTKEAIERLRDAGLGTVQGTAAEILVDSVRRVICPGKCDTATWVRIVKEAHRLGLRSTATIMYGSCERAGDRARHLAILREIQDETGGFTELVPLSFLHENTAIYRKGLAPAGATGREDLLLFAVARLFLDNFDHIQISWGKVGTKMAQLGLLSGGDDLGGTMFCDDVSTDAGGEGADYLDPVEMQRIAGDLGRTLRQRTTTYGTV</sequence>
<protein>
    <submittedName>
        <fullName evidence="10">FO synthase subunit 2</fullName>
    </submittedName>
</protein>
<dbReference type="InterPro" id="IPR058240">
    <property type="entry name" value="rSAM_sf"/>
</dbReference>
<dbReference type="SFLD" id="SFLDS00029">
    <property type="entry name" value="Radical_SAM"/>
    <property type="match status" value="1"/>
</dbReference>
<dbReference type="CDD" id="cd01335">
    <property type="entry name" value="Radical_SAM"/>
    <property type="match status" value="1"/>
</dbReference>